<evidence type="ECO:0000313" key="8">
    <source>
        <dbReference type="EMBL" id="KAH9627670.1"/>
    </source>
</evidence>
<comment type="function">
    <text evidence="5">Demethylates proteins that have been reversibly carboxymethylated.</text>
</comment>
<dbReference type="EC" id="3.1.1.-" evidence="5"/>
<dbReference type="EMBL" id="JACEFF010000943">
    <property type="protein sequence ID" value="KAH9627670.1"/>
    <property type="molecule type" value="Genomic_DNA"/>
</dbReference>
<evidence type="ECO:0000256" key="6">
    <source>
        <dbReference type="SAM" id="MobiDB-lite"/>
    </source>
</evidence>
<dbReference type="PANTHER" id="PTHR14189:SF0">
    <property type="entry name" value="PROTEIN PHOSPHATASE METHYLESTERASE 1"/>
    <property type="match status" value="1"/>
</dbReference>
<evidence type="ECO:0000256" key="3">
    <source>
        <dbReference type="ARBA" id="ARBA00022801"/>
    </source>
</evidence>
<comment type="similarity">
    <text evidence="1 5">Belongs to the AB hydrolase superfamily.</text>
</comment>
<name>A0A922M065_SPOEX</name>
<dbReference type="Proteomes" id="UP000814243">
    <property type="component" value="Unassembled WGS sequence"/>
</dbReference>
<organism evidence="8 9">
    <name type="scientific">Spodoptera exigua</name>
    <name type="common">Beet armyworm</name>
    <name type="synonym">Noctua fulgens</name>
    <dbReference type="NCBI Taxonomy" id="7107"/>
    <lineage>
        <taxon>Eukaryota</taxon>
        <taxon>Metazoa</taxon>
        <taxon>Ecdysozoa</taxon>
        <taxon>Arthropoda</taxon>
        <taxon>Hexapoda</taxon>
        <taxon>Insecta</taxon>
        <taxon>Pterygota</taxon>
        <taxon>Neoptera</taxon>
        <taxon>Endopterygota</taxon>
        <taxon>Lepidoptera</taxon>
        <taxon>Glossata</taxon>
        <taxon>Ditrysia</taxon>
        <taxon>Noctuoidea</taxon>
        <taxon>Noctuidae</taxon>
        <taxon>Amphipyrinae</taxon>
        <taxon>Spodoptera</taxon>
    </lineage>
</organism>
<proteinExistence type="inferred from homology"/>
<dbReference type="SUPFAM" id="SSF53474">
    <property type="entry name" value="alpha/beta-Hydrolases"/>
    <property type="match status" value="1"/>
</dbReference>
<dbReference type="AlphaFoldDB" id="A0A922M065"/>
<evidence type="ECO:0000259" key="7">
    <source>
        <dbReference type="Pfam" id="PF12697"/>
    </source>
</evidence>
<dbReference type="InterPro" id="IPR000073">
    <property type="entry name" value="AB_hydrolase_1"/>
</dbReference>
<accession>A0A922M065</accession>
<evidence type="ECO:0000256" key="1">
    <source>
        <dbReference type="ARBA" id="ARBA00008645"/>
    </source>
</evidence>
<dbReference type="PIRSF" id="PIRSF022950">
    <property type="entry name" value="PPase_methylesterase_euk"/>
    <property type="match status" value="1"/>
</dbReference>
<comment type="catalytic activity">
    <reaction evidence="4">
        <text>[phosphatase 2A protein]-C-terminal L-leucine methyl ester + H2O = [phosphatase 2A protein]-C-terminal L-leucine + methanol + H(+)</text>
        <dbReference type="Rhea" id="RHEA:48548"/>
        <dbReference type="Rhea" id="RHEA-COMP:12134"/>
        <dbReference type="Rhea" id="RHEA-COMP:12135"/>
        <dbReference type="ChEBI" id="CHEBI:15377"/>
        <dbReference type="ChEBI" id="CHEBI:15378"/>
        <dbReference type="ChEBI" id="CHEBI:17790"/>
        <dbReference type="ChEBI" id="CHEBI:90516"/>
        <dbReference type="ChEBI" id="CHEBI:90517"/>
        <dbReference type="EC" id="3.1.1.89"/>
    </reaction>
</comment>
<evidence type="ECO:0000256" key="5">
    <source>
        <dbReference type="PIRNR" id="PIRNR022950"/>
    </source>
</evidence>
<evidence type="ECO:0000256" key="2">
    <source>
        <dbReference type="ARBA" id="ARBA00022487"/>
    </source>
</evidence>
<dbReference type="InterPro" id="IPR016812">
    <property type="entry name" value="PPase_methylesterase_euk"/>
</dbReference>
<dbReference type="GO" id="GO:0051723">
    <property type="term" value="F:protein methylesterase activity"/>
    <property type="evidence" value="ECO:0007669"/>
    <property type="project" value="UniProtKB-EC"/>
</dbReference>
<feature type="domain" description="AB hydrolase-1" evidence="7">
    <location>
        <begin position="75"/>
        <end position="333"/>
    </location>
</feature>
<dbReference type="InterPro" id="IPR029058">
    <property type="entry name" value="AB_hydrolase_fold"/>
</dbReference>
<evidence type="ECO:0000256" key="4">
    <source>
        <dbReference type="ARBA" id="ARBA00049203"/>
    </source>
</evidence>
<dbReference type="Gene3D" id="3.40.50.1820">
    <property type="entry name" value="alpha/beta hydrolase"/>
    <property type="match status" value="1"/>
</dbReference>
<dbReference type="PANTHER" id="PTHR14189">
    <property type="entry name" value="PROTEIN PHOSPHATASE METHYLESTERASE-1 RELATED"/>
    <property type="match status" value="1"/>
</dbReference>
<comment type="caution">
    <text evidence="8">The sequence shown here is derived from an EMBL/GenBank/DDBJ whole genome shotgun (WGS) entry which is preliminary data.</text>
</comment>
<dbReference type="Pfam" id="PF12697">
    <property type="entry name" value="Abhydrolase_6"/>
    <property type="match status" value="1"/>
</dbReference>
<feature type="region of interest" description="Disordered" evidence="6">
    <location>
        <begin position="1"/>
        <end position="25"/>
    </location>
</feature>
<sequence>MSALQKTIMKNKLPPRVPRTSGVSKMAPFGAGRRKDYTPVSWKQYFHQSVDVEINAGTFRVYLSPEPDHPDRPRIVTLHGGGYSGLSWSLFTEEITSMIHCQVVSIDIRGHGETKVENCDDLSIETLVYDIEQVLHKLFTDGIPPLVLVGHSMGGAVAVRVSLQPSLEHCIQGIAVIDVVEGNVRSGQVRNVDSARVSMPSQIINCETGKLAINEVESYTSVSDESLPAPTRHAPLADRIAEESDGEADGESETCPEDTVEHFVKPSAVGDGNSSMKYKWRIELSRTERHWAGWFRGLSAAFLSVRAPRLLLLASIDGLDRELTVGQMQAGRCAVLKAPFLGKEVARVVAAFALRHRLTCPTELGADMQLLHTVPGC</sequence>
<keyword evidence="3 5" id="KW-0378">Hydrolase</keyword>
<reference evidence="8" key="1">
    <citation type="journal article" date="2021" name="G3 (Bethesda)">
        <title>Genome and transcriptome analysis of the beet armyworm Spodoptera exigua reveals targets for pest control. .</title>
        <authorList>
            <person name="Simon S."/>
            <person name="Breeschoten T."/>
            <person name="Jansen H.J."/>
            <person name="Dirks R.P."/>
            <person name="Schranz M.E."/>
            <person name="Ros V.I.D."/>
        </authorList>
    </citation>
    <scope>NUCLEOTIDE SEQUENCE</scope>
    <source>
        <strain evidence="8">TB_SE_WUR_2020</strain>
    </source>
</reference>
<evidence type="ECO:0000313" key="9">
    <source>
        <dbReference type="Proteomes" id="UP000814243"/>
    </source>
</evidence>
<gene>
    <name evidence="8" type="ORF">HF086_016403</name>
</gene>
<protein>
    <recommendedName>
        <fullName evidence="5">Protein phosphatase methylesterase 1</fullName>
        <shortName evidence="5">PME-1</shortName>
        <ecNumber evidence="5">3.1.1.-</ecNumber>
    </recommendedName>
</protein>
<keyword evidence="2 5" id="KW-0719">Serine esterase</keyword>